<dbReference type="Proteomes" id="UP000694501">
    <property type="component" value="Unassembled WGS sequence"/>
</dbReference>
<dbReference type="EMBL" id="JAELVF020000001">
    <property type="protein sequence ID" value="MBU7598515.1"/>
    <property type="molecule type" value="Genomic_DNA"/>
</dbReference>
<feature type="compositionally biased region" description="Basic and acidic residues" evidence="1">
    <location>
        <begin position="83"/>
        <end position="105"/>
    </location>
</feature>
<evidence type="ECO:0000256" key="1">
    <source>
        <dbReference type="SAM" id="MobiDB-lite"/>
    </source>
</evidence>
<keyword evidence="4" id="KW-1185">Reference proteome</keyword>
<feature type="compositionally biased region" description="Basic and acidic residues" evidence="1">
    <location>
        <begin position="113"/>
        <end position="124"/>
    </location>
</feature>
<sequence>MDAGIALGLVVGSTLVLRRRYPIAVVLITVAIIPAQMGFLLSLVGDMGRQALTNVHKHAGGARTRTARVLVDIGQRLPAHVAHQREQKSHLGRDDRDRDQHHGDRVTPPQHQRASDHQAERDARVHRDIGLARECPALYALVPARVTSGITAETRKPPLGAERGDHPATHSTALLAMDVDGRVYSLDHSGDYYLGADIETALTTLVDGVRRPPGW</sequence>
<reference evidence="3" key="1">
    <citation type="submission" date="2021-06" db="EMBL/GenBank/DDBJ databases">
        <title>Sequencing of actinobacteria type strains.</title>
        <authorList>
            <person name="Nguyen G.-S."/>
            <person name="Wentzel A."/>
        </authorList>
    </citation>
    <scope>NUCLEOTIDE SEQUENCE</scope>
    <source>
        <strain evidence="3">P38-E01</strain>
    </source>
</reference>
<dbReference type="AlphaFoldDB" id="A0A949JH50"/>
<dbReference type="RefSeq" id="WP_216814974.1">
    <property type="nucleotide sequence ID" value="NZ_JAELVF020000001.1"/>
</dbReference>
<protein>
    <submittedName>
        <fullName evidence="3">SUKH-3 domain-containing protein</fullName>
    </submittedName>
</protein>
<comment type="caution">
    <text evidence="3">The sequence shown here is derived from an EMBL/GenBank/DDBJ whole genome shotgun (WGS) entry which is preliminary data.</text>
</comment>
<keyword evidence="2" id="KW-1133">Transmembrane helix</keyword>
<evidence type="ECO:0000313" key="4">
    <source>
        <dbReference type="Proteomes" id="UP000694501"/>
    </source>
</evidence>
<gene>
    <name evidence="3" type="ORF">JGS22_013045</name>
</gene>
<evidence type="ECO:0000256" key="2">
    <source>
        <dbReference type="SAM" id="Phobius"/>
    </source>
</evidence>
<proteinExistence type="predicted"/>
<keyword evidence="2" id="KW-0812">Transmembrane</keyword>
<name>A0A949JH50_9ACTN</name>
<accession>A0A949JH50</accession>
<evidence type="ECO:0000313" key="3">
    <source>
        <dbReference type="EMBL" id="MBU7598515.1"/>
    </source>
</evidence>
<feature type="region of interest" description="Disordered" evidence="1">
    <location>
        <begin position="78"/>
        <end position="124"/>
    </location>
</feature>
<organism evidence="3 4">
    <name type="scientific">Streptomyces tardus</name>
    <dbReference type="NCBI Taxonomy" id="2780544"/>
    <lineage>
        <taxon>Bacteria</taxon>
        <taxon>Bacillati</taxon>
        <taxon>Actinomycetota</taxon>
        <taxon>Actinomycetes</taxon>
        <taxon>Kitasatosporales</taxon>
        <taxon>Streptomycetaceae</taxon>
        <taxon>Streptomyces</taxon>
    </lineage>
</organism>
<keyword evidence="2" id="KW-0472">Membrane</keyword>
<dbReference type="InterPro" id="IPR025850">
    <property type="entry name" value="SUKH-3"/>
</dbReference>
<dbReference type="Pfam" id="PF14433">
    <property type="entry name" value="SUKH-3"/>
    <property type="match status" value="1"/>
</dbReference>
<feature type="transmembrane region" description="Helical" evidence="2">
    <location>
        <begin position="21"/>
        <end position="44"/>
    </location>
</feature>